<sequence length="311" mass="34167">MYHPYFRGKQYELITIRENAKRLAEAGFLPIIEPVRETLGGLEKALGAVCDANGKAVVVVNPHYGDHAGGGVSISALLANGFLDKPGIGAGVLLKNGMSVGQAMSCFNTHKAHSPTLIHAGFTDGKDLADALGHDLAKVRHVFIDEDSTKLYRRHFKDGDRVLVKDGFEKRRNRDHPDVELFSDLHVTYADDGMNGFGDFLTVGDDYSEGGGPAYAIAIHLTFIDRDADDAMFIYHFKSKRMDTPTDPAGKFAEALEKLVDAVDAPGSKIYLTEAVSEFKELKRKGHFPGLGYVKKLSLQHHIETMARYFA</sequence>
<evidence type="ECO:0000313" key="1">
    <source>
        <dbReference type="EMBL" id="UZF88820.1"/>
    </source>
</evidence>
<dbReference type="EMBL" id="CP102774">
    <property type="protein sequence ID" value="UZF88820.1"/>
    <property type="molecule type" value="Genomic_DNA"/>
</dbReference>
<dbReference type="AlphaFoldDB" id="A0A9E8A776"/>
<accession>A0A9E8A776</accession>
<protein>
    <submittedName>
        <fullName evidence="1">Sce7725 family protein</fullName>
    </submittedName>
</protein>
<name>A0A9E8A776_9HYPH</name>
<reference evidence="1" key="1">
    <citation type="submission" date="2022-08" db="EMBL/GenBank/DDBJ databases">
        <title>Complete Genome Sequences of 2 Bosea sp. soil isolates.</title>
        <authorList>
            <person name="Alvarez Arevalo M."/>
            <person name="Sterndorff E.B."/>
            <person name="Faurdal D."/>
            <person name="Joergensen T.S."/>
            <person name="Weber T."/>
        </authorList>
    </citation>
    <scope>NUCLEOTIDE SEQUENCE</scope>
    <source>
        <strain evidence="1">NBC_00436</strain>
    </source>
</reference>
<dbReference type="InterPro" id="IPR047727">
    <property type="entry name" value="Sce7725-like"/>
</dbReference>
<organism evidence="1">
    <name type="scientific">Bosea sp. NBC_00436</name>
    <dbReference type="NCBI Taxonomy" id="2969620"/>
    <lineage>
        <taxon>Bacteria</taxon>
        <taxon>Pseudomonadati</taxon>
        <taxon>Pseudomonadota</taxon>
        <taxon>Alphaproteobacteria</taxon>
        <taxon>Hyphomicrobiales</taxon>
        <taxon>Boseaceae</taxon>
        <taxon>Bosea</taxon>
    </lineage>
</organism>
<gene>
    <name evidence="1" type="ORF">NWE54_08545</name>
</gene>
<dbReference type="NCBIfam" id="NF033831">
    <property type="entry name" value="sce7725_fam"/>
    <property type="match status" value="1"/>
</dbReference>
<proteinExistence type="predicted"/>